<keyword evidence="2" id="KW-1133">Transmembrane helix</keyword>
<sequence length="1080" mass="116164">MAKGRGAGRGHQPSAFGTAVGYKAAASDPKAVADTAAASNPKAVADTAAASDPKAVADTAAASDPNATAAASDPKAVANLSRAFVAMGVAASSPFLLVAGFYRSNRIGAAEREAESSEESFSDVVHEYVYPWMPLFLGAVLITSLCRPTDNSKPYLLFHVAYLALFVVLPAVSFLIHLPEDAGERSIMWAVLLLLPLVQLATAKLRGHIAGLARPDPQRLSRFLTQKLLLGGLSMLTLVTLLTFESLSCIVKQDFETLHYSQYCRGTFISQTALSMYLLTYLLAKLLAGTVPARSLDRHLIQPQHLATFALTPTEAAKAACLALAGACSLFLVANLQTQRELSDGGRSLLAIAGVGGGALALAVGWTAAEVGRDLYTGTTAAEETLASPASPPQPSPLPPPLVTELSYVYPAFSFAFLCVHVVAQIYYLFTLNESVRYVGNIFAPLNLLFYMVSMFAKPKRSDSGYLTFMRGHLLLALVFEILLNRAAAFALDGDNFAFIVTLVASAGASVAYAKFGLGLRDVVAKLPAKELSDFLTTSLVSATIKLVGPLLFLAFNPVRCLLEEDFDVTNCRSIVIAQTNLSGYALAFTAMRVMIAAVARCRRKEPPAWTIEKVATMDLTKVQKIEGTFVLTAGLCGLWMFSVVISEAPEELTDAEARFARIVGAAGNTILFLVFLLEGIQALTATLNEEEGEGRGAGDGGGGDETGETEEDRKENSNAWIVLLATPVFAVLGRNAMQHDETGGLALQPIAPKKSKPVTKVSGSWVIFSVVLTSIMNAYMFAFTITGDVKYNQRANILWVMAGAMWFITVFMQPRNEGKLYKTWLYGHFFCQFVLSELCFGVVCGVKREYVKILQTLLRVTLFFGGFYWCLKVRRSAAALDDDQLSNYLTATILKGTLQSLPPLILLALEVVGCTVENGDETCASAAFVSMSLSWLLMGSTIISVVDRSAPRQVQRSVGITLNNLATFRLRARQKLQIGLLSVSALCAAYLCPYVGAEGSEVADSVFYAAAVGAMSMWANMVVENIVFARAVKGYEEGRGERTKSSSDRPTLEETRDSTMVSLSARVLEQDEGEINGML</sequence>
<name>A0ABQ6MD94_9STRA</name>
<gene>
    <name evidence="3" type="ORF">TeGR_g7494</name>
</gene>
<evidence type="ECO:0000313" key="3">
    <source>
        <dbReference type="EMBL" id="GMI24161.1"/>
    </source>
</evidence>
<feature type="transmembrane region" description="Helical" evidence="2">
    <location>
        <begin position="798"/>
        <end position="814"/>
    </location>
</feature>
<evidence type="ECO:0000256" key="2">
    <source>
        <dbReference type="SAM" id="Phobius"/>
    </source>
</evidence>
<comment type="caution">
    <text evidence="3">The sequence shown here is derived from an EMBL/GenBank/DDBJ whole genome shotgun (WGS) entry which is preliminary data.</text>
</comment>
<dbReference type="Proteomes" id="UP001165060">
    <property type="component" value="Unassembled WGS sequence"/>
</dbReference>
<feature type="transmembrane region" description="Helical" evidence="2">
    <location>
        <begin position="155"/>
        <end position="175"/>
    </location>
</feature>
<feature type="transmembrane region" description="Helical" evidence="2">
    <location>
        <begin position="83"/>
        <end position="102"/>
    </location>
</feature>
<keyword evidence="2" id="KW-0812">Transmembrane</keyword>
<feature type="transmembrane region" description="Helical" evidence="2">
    <location>
        <begin position="228"/>
        <end position="248"/>
    </location>
</feature>
<feature type="transmembrane region" description="Helical" evidence="2">
    <location>
        <begin position="268"/>
        <end position="288"/>
    </location>
</feature>
<protein>
    <submittedName>
        <fullName evidence="3">Uncharacterized protein</fullName>
    </submittedName>
</protein>
<feature type="transmembrane region" description="Helical" evidence="2">
    <location>
        <begin position="628"/>
        <end position="647"/>
    </location>
</feature>
<feature type="transmembrane region" description="Helical" evidence="2">
    <location>
        <begin position="128"/>
        <end position="146"/>
    </location>
</feature>
<feature type="transmembrane region" description="Helical" evidence="2">
    <location>
        <begin position="576"/>
        <end position="596"/>
    </location>
</feature>
<feature type="transmembrane region" description="Helical" evidence="2">
    <location>
        <begin position="659"/>
        <end position="678"/>
    </location>
</feature>
<feature type="transmembrane region" description="Helical" evidence="2">
    <location>
        <begin position="408"/>
        <end position="430"/>
    </location>
</feature>
<evidence type="ECO:0000256" key="1">
    <source>
        <dbReference type="SAM" id="MobiDB-lite"/>
    </source>
</evidence>
<proteinExistence type="predicted"/>
<feature type="compositionally biased region" description="Low complexity" evidence="1">
    <location>
        <begin position="41"/>
        <end position="50"/>
    </location>
</feature>
<reference evidence="3 4" key="1">
    <citation type="journal article" date="2023" name="Commun. Biol.">
        <title>Genome analysis of Parmales, the sister group of diatoms, reveals the evolutionary specialization of diatoms from phago-mixotrophs to photoautotrophs.</title>
        <authorList>
            <person name="Ban H."/>
            <person name="Sato S."/>
            <person name="Yoshikawa S."/>
            <person name="Yamada K."/>
            <person name="Nakamura Y."/>
            <person name="Ichinomiya M."/>
            <person name="Sato N."/>
            <person name="Blanc-Mathieu R."/>
            <person name="Endo H."/>
            <person name="Kuwata A."/>
            <person name="Ogata H."/>
        </authorList>
    </citation>
    <scope>NUCLEOTIDE SEQUENCE [LARGE SCALE GENOMIC DNA]</scope>
</reference>
<feature type="transmembrane region" description="Helical" evidence="2">
    <location>
        <begin position="497"/>
        <end position="514"/>
    </location>
</feature>
<organism evidence="3 4">
    <name type="scientific">Tetraparma gracilis</name>
    <dbReference type="NCBI Taxonomy" id="2962635"/>
    <lineage>
        <taxon>Eukaryota</taxon>
        <taxon>Sar</taxon>
        <taxon>Stramenopiles</taxon>
        <taxon>Ochrophyta</taxon>
        <taxon>Bolidophyceae</taxon>
        <taxon>Parmales</taxon>
        <taxon>Triparmaceae</taxon>
        <taxon>Tetraparma</taxon>
    </lineage>
</organism>
<feature type="compositionally biased region" description="Gly residues" evidence="1">
    <location>
        <begin position="696"/>
        <end position="705"/>
    </location>
</feature>
<feature type="region of interest" description="Disordered" evidence="1">
    <location>
        <begin position="689"/>
        <end position="716"/>
    </location>
</feature>
<feature type="transmembrane region" description="Helical" evidence="2">
    <location>
        <begin position="469"/>
        <end position="491"/>
    </location>
</feature>
<feature type="compositionally biased region" description="Basic and acidic residues" evidence="1">
    <location>
        <begin position="1040"/>
        <end position="1058"/>
    </location>
</feature>
<feature type="transmembrane region" description="Helical" evidence="2">
    <location>
        <begin position="826"/>
        <end position="847"/>
    </location>
</feature>
<accession>A0ABQ6MD94</accession>
<feature type="region of interest" description="Disordered" evidence="1">
    <location>
        <begin position="1040"/>
        <end position="1059"/>
    </location>
</feature>
<feature type="transmembrane region" description="Helical" evidence="2">
    <location>
        <begin position="436"/>
        <end position="457"/>
    </location>
</feature>
<keyword evidence="4" id="KW-1185">Reference proteome</keyword>
<feature type="transmembrane region" description="Helical" evidence="2">
    <location>
        <begin position="187"/>
        <end position="207"/>
    </location>
</feature>
<feature type="transmembrane region" description="Helical" evidence="2">
    <location>
        <begin position="979"/>
        <end position="997"/>
    </location>
</feature>
<evidence type="ECO:0000313" key="4">
    <source>
        <dbReference type="Proteomes" id="UP001165060"/>
    </source>
</evidence>
<feature type="transmembrane region" description="Helical" evidence="2">
    <location>
        <begin position="766"/>
        <end position="786"/>
    </location>
</feature>
<feature type="region of interest" description="Disordered" evidence="1">
    <location>
        <begin position="31"/>
        <end position="50"/>
    </location>
</feature>
<dbReference type="EMBL" id="BRYB01002697">
    <property type="protein sequence ID" value="GMI24161.1"/>
    <property type="molecule type" value="Genomic_DNA"/>
</dbReference>
<feature type="transmembrane region" description="Helical" evidence="2">
    <location>
        <begin position="720"/>
        <end position="738"/>
    </location>
</feature>
<feature type="transmembrane region" description="Helical" evidence="2">
    <location>
        <begin position="1009"/>
        <end position="1033"/>
    </location>
</feature>
<keyword evidence="2" id="KW-0472">Membrane</keyword>
<feature type="transmembrane region" description="Helical" evidence="2">
    <location>
        <begin position="349"/>
        <end position="369"/>
    </location>
</feature>